<dbReference type="Proteomes" id="UP000593566">
    <property type="component" value="Unassembled WGS sequence"/>
</dbReference>
<dbReference type="RefSeq" id="XP_037147401.1">
    <property type="nucleotide sequence ID" value="XM_037297276.1"/>
</dbReference>
<gene>
    <name evidence="1" type="ORF">HO133_006378</name>
</gene>
<dbReference type="EMBL" id="JACCJB010000024">
    <property type="protein sequence ID" value="KAF6217966.1"/>
    <property type="molecule type" value="Genomic_DNA"/>
</dbReference>
<evidence type="ECO:0000313" key="1">
    <source>
        <dbReference type="EMBL" id="KAF6217966.1"/>
    </source>
</evidence>
<reference evidence="1 2" key="1">
    <citation type="journal article" date="2020" name="Genomics">
        <title>Complete, high-quality genomes from long-read metagenomic sequencing of two wolf lichen thalli reveals enigmatic genome architecture.</title>
        <authorList>
            <person name="McKenzie S.K."/>
            <person name="Walston R.F."/>
            <person name="Allen J.L."/>
        </authorList>
    </citation>
    <scope>NUCLEOTIDE SEQUENCE [LARGE SCALE GENOMIC DNA]</scope>
    <source>
        <strain evidence="1">WasteWater1</strain>
    </source>
</reference>
<proteinExistence type="predicted"/>
<organism evidence="1 2">
    <name type="scientific">Letharia lupina</name>
    <dbReference type="NCBI Taxonomy" id="560253"/>
    <lineage>
        <taxon>Eukaryota</taxon>
        <taxon>Fungi</taxon>
        <taxon>Dikarya</taxon>
        <taxon>Ascomycota</taxon>
        <taxon>Pezizomycotina</taxon>
        <taxon>Lecanoromycetes</taxon>
        <taxon>OSLEUM clade</taxon>
        <taxon>Lecanoromycetidae</taxon>
        <taxon>Lecanorales</taxon>
        <taxon>Lecanorineae</taxon>
        <taxon>Parmeliaceae</taxon>
        <taxon>Letharia</taxon>
    </lineage>
</organism>
<keyword evidence="2" id="KW-1185">Reference proteome</keyword>
<dbReference type="GeneID" id="59334779"/>
<evidence type="ECO:0000313" key="2">
    <source>
        <dbReference type="Proteomes" id="UP000593566"/>
    </source>
</evidence>
<name>A0A8H6C782_9LECA</name>
<protein>
    <submittedName>
        <fullName evidence="1">Uncharacterized protein</fullName>
    </submittedName>
</protein>
<accession>A0A8H6C782</accession>
<dbReference type="AlphaFoldDB" id="A0A8H6C782"/>
<sequence length="133" mass="15475">MFRTPYYEGWEEDIIWQLAELFESAIGAPKILDARRALASYPPVQIIYATPRFSQCRDLVDWNSVRPELMHLFENHGDVYLEFGGHDEYRNTWFHCLRGSETVGSHISRHWVFTAKKQAVKSMADGTGKRNPL</sequence>
<comment type="caution">
    <text evidence="1">The sequence shown here is derived from an EMBL/GenBank/DDBJ whole genome shotgun (WGS) entry which is preliminary data.</text>
</comment>